<dbReference type="RefSeq" id="WP_161831298.1">
    <property type="nucleotide sequence ID" value="NZ_AP028127.1"/>
</dbReference>
<dbReference type="Proteomes" id="UP001432099">
    <property type="component" value="Chromosome"/>
</dbReference>
<evidence type="ECO:0000313" key="3">
    <source>
        <dbReference type="Proteomes" id="UP001432099"/>
    </source>
</evidence>
<evidence type="ECO:0000313" key="2">
    <source>
        <dbReference type="EMBL" id="BEH90934.1"/>
    </source>
</evidence>
<dbReference type="PANTHER" id="PTHR39176">
    <property type="entry name" value="PERIPLASMIC PROTEIN-RELATED"/>
    <property type="match status" value="1"/>
</dbReference>
<dbReference type="Gene3D" id="1.20.1270.180">
    <property type="match status" value="1"/>
</dbReference>
<feature type="domain" description="Lysozyme inhibitor LprI-like N-terminal" evidence="1">
    <location>
        <begin position="284"/>
        <end position="370"/>
    </location>
</feature>
<accession>A0ABN6ZD01</accession>
<dbReference type="EMBL" id="AP028127">
    <property type="protein sequence ID" value="BEH90934.1"/>
    <property type="molecule type" value="Genomic_DNA"/>
</dbReference>
<proteinExistence type="predicted"/>
<dbReference type="Pfam" id="PF07007">
    <property type="entry name" value="LprI"/>
    <property type="match status" value="1"/>
</dbReference>
<gene>
    <name evidence="2" type="ORF">T23_10360</name>
</gene>
<dbReference type="InterPro" id="IPR009739">
    <property type="entry name" value="LprI-like_N"/>
</dbReference>
<organism evidence="2 3">
    <name type="scientific">Turicibacter faecis</name>
    <dbReference type="NCBI Taxonomy" id="2963365"/>
    <lineage>
        <taxon>Bacteria</taxon>
        <taxon>Bacillati</taxon>
        <taxon>Bacillota</taxon>
        <taxon>Erysipelotrichia</taxon>
        <taxon>Erysipelotrichales</taxon>
        <taxon>Turicibacteraceae</taxon>
        <taxon>Turicibacter</taxon>
    </lineage>
</organism>
<reference evidence="2" key="1">
    <citation type="journal article" date="2024" name="Int. J. Syst. Evol. Microbiol.">
        <title>Turicibacter faecis sp. nov., isolated from faeces of heart failure mouse model.</title>
        <authorList>
            <person name="Imamura Y."/>
            <person name="Motooka D."/>
            <person name="Nakajima Y."/>
            <person name="Ito S."/>
            <person name="Kitakaze M."/>
            <person name="Iida T."/>
            <person name="Nakamura S."/>
        </authorList>
    </citation>
    <scope>NUCLEOTIDE SEQUENCE</scope>
    <source>
        <strain evidence="2">TC023</strain>
    </source>
</reference>
<sequence length="376" mass="44107">MIKKVLVACLLLTLMGCQRLKDEVVERFWHPKQEQSELKESTKEVKERKEITQTLTNSDLQQLNVYLSHLSNSGFETYNKENLNHDQLLEFGLWLYLGNMVKVESKEIDGVYYSVFNYDEFSHKISQYFDCELEKKGNDEWLFQDNNYYHPLLESEYPLNTVTQVDRIYDNGDNSFLVEGLVYRFESSMDTHIYEQYLQPKSTWSPSMESELIGNITTTLVYSDKLNHYVIEDYQAKYYPSDEGVESESSNNEEFSYSYKKDYLDKLDFIEEGMSDLDYLYDSGTTVDFVEAEGTRLKRWDDMLNEIYSLLKTQLTESEMKELKSKQLAWIEYRDKTAENEANAAGGGSLTTVVYNSTLATLTKERCYELVNTYLE</sequence>
<dbReference type="PANTHER" id="PTHR39176:SF1">
    <property type="entry name" value="PERIPLASMIC PROTEIN"/>
    <property type="match status" value="1"/>
</dbReference>
<protein>
    <recommendedName>
        <fullName evidence="1">Lysozyme inhibitor LprI-like N-terminal domain-containing protein</fullName>
    </recommendedName>
</protein>
<evidence type="ECO:0000259" key="1">
    <source>
        <dbReference type="Pfam" id="PF07007"/>
    </source>
</evidence>
<name>A0ABN6ZD01_9FIRM</name>
<dbReference type="PROSITE" id="PS51257">
    <property type="entry name" value="PROKAR_LIPOPROTEIN"/>
    <property type="match status" value="1"/>
</dbReference>
<keyword evidence="3" id="KW-1185">Reference proteome</keyword>